<comment type="caution">
    <text evidence="1">The sequence shown here is derived from an EMBL/GenBank/DDBJ whole genome shotgun (WGS) entry which is preliminary data.</text>
</comment>
<gene>
    <name evidence="1" type="ORF">BDK92_1374</name>
</gene>
<proteinExistence type="predicted"/>
<dbReference type="RefSeq" id="WP_121155607.1">
    <property type="nucleotide sequence ID" value="NZ_RBKT01000001.1"/>
</dbReference>
<organism evidence="1 2">
    <name type="scientific">Micromonospora pisi</name>
    <dbReference type="NCBI Taxonomy" id="589240"/>
    <lineage>
        <taxon>Bacteria</taxon>
        <taxon>Bacillati</taxon>
        <taxon>Actinomycetota</taxon>
        <taxon>Actinomycetes</taxon>
        <taxon>Micromonosporales</taxon>
        <taxon>Micromonosporaceae</taxon>
        <taxon>Micromonospora</taxon>
    </lineage>
</organism>
<protein>
    <submittedName>
        <fullName evidence="1">Putative aldouronate transport system substrate-binding protein</fullName>
    </submittedName>
</protein>
<sequence length="558" mass="60436">MHPTHPSGATGRRSFLGLVGLGGAALASGGLLTGCSKEAGSRGAATRADAVAAVLPSYRPVDLVKPDIPGEGPIPQGFLTYPRNLVTAVAEKPGAGGAELRTMSPWWGPTPPGVGRNSYLDAVNAQLGVVVNPSLQDGNTYADKLSAVLGARDVPDLLVGPNWEIDKISRFSDAVRALFEDLTDYLKGDAVHAYPNLASLSTGAWQYAVWGGRLYSVPFPTDGPFAFAMFHRKDLTDAAGVAAPTSTDELYQFGRKLTRADRGVWAFGTVFSMVQQYFGCPGVQNGWRRKPDGGLVHKYELPEYRAALEFTTRLFAEGLVHPDTIATKGADEKQLFNGGKILMYQDGLGAWQGMQGEQVKVTPTYNMQPVQVFGAGTTRPVVWGSEKPIFFTFVKKGLGRTRTEEILRVLNWGAAPFGSREYELREYGVEGTHFTRAADGSPIPTDLGRKEKAAQFDYLGGRVPVKVRSGDTPDYVADYLGYHRATIGHLEPDLFAGIKLELPANYAKVLVPSEDKIIDILRGRRPIGDLDQVVREFRAGGGDEGREFLEKTLADNGR</sequence>
<dbReference type="EMBL" id="RBKT01000001">
    <property type="protein sequence ID" value="RKR87101.1"/>
    <property type="molecule type" value="Genomic_DNA"/>
</dbReference>
<dbReference type="Gene3D" id="3.40.190.10">
    <property type="entry name" value="Periplasmic binding protein-like II"/>
    <property type="match status" value="1"/>
</dbReference>
<dbReference type="Pfam" id="PF01547">
    <property type="entry name" value="SBP_bac_1"/>
    <property type="match status" value="1"/>
</dbReference>
<dbReference type="InterPro" id="IPR006311">
    <property type="entry name" value="TAT_signal"/>
</dbReference>
<dbReference type="SUPFAM" id="SSF53850">
    <property type="entry name" value="Periplasmic binding protein-like II"/>
    <property type="match status" value="1"/>
</dbReference>
<evidence type="ECO:0000313" key="2">
    <source>
        <dbReference type="Proteomes" id="UP000277671"/>
    </source>
</evidence>
<dbReference type="AlphaFoldDB" id="A0A495JED7"/>
<evidence type="ECO:0000313" key="1">
    <source>
        <dbReference type="EMBL" id="RKR87101.1"/>
    </source>
</evidence>
<reference evidence="1 2" key="1">
    <citation type="submission" date="2018-10" db="EMBL/GenBank/DDBJ databases">
        <title>Sequencing the genomes of 1000 actinobacteria strains.</title>
        <authorList>
            <person name="Klenk H.-P."/>
        </authorList>
    </citation>
    <scope>NUCLEOTIDE SEQUENCE [LARGE SCALE GENOMIC DNA]</scope>
    <source>
        <strain evidence="1 2">DSM 45175</strain>
    </source>
</reference>
<accession>A0A495JED7</accession>
<dbReference type="OrthoDB" id="2513152at2"/>
<dbReference type="InterPro" id="IPR006059">
    <property type="entry name" value="SBP"/>
</dbReference>
<name>A0A495JED7_9ACTN</name>
<dbReference type="PROSITE" id="PS51318">
    <property type="entry name" value="TAT"/>
    <property type="match status" value="1"/>
</dbReference>
<dbReference type="Proteomes" id="UP000277671">
    <property type="component" value="Unassembled WGS sequence"/>
</dbReference>
<keyword evidence="2" id="KW-1185">Reference proteome</keyword>